<dbReference type="EMBL" id="BX284606">
    <property type="protein sequence ID" value="CAE17809.2"/>
    <property type="molecule type" value="Genomic_DNA"/>
</dbReference>
<dbReference type="HOGENOM" id="CLU_2471207_0_0_1"/>
<evidence type="ECO:0000313" key="2">
    <source>
        <dbReference type="Proteomes" id="UP000001940"/>
    </source>
</evidence>
<organism evidence="1 2">
    <name type="scientific">Caenorhabditis elegans</name>
    <dbReference type="NCBI Taxonomy" id="6239"/>
    <lineage>
        <taxon>Eukaryota</taxon>
        <taxon>Metazoa</taxon>
        <taxon>Ecdysozoa</taxon>
        <taxon>Nematoda</taxon>
        <taxon>Chromadorea</taxon>
        <taxon>Rhabditida</taxon>
        <taxon>Rhabditina</taxon>
        <taxon>Rhabditomorpha</taxon>
        <taxon>Rhabditoidea</taxon>
        <taxon>Rhabditidae</taxon>
        <taxon>Peloderinae</taxon>
        <taxon>Caenorhabditis</taxon>
    </lineage>
</organism>
<keyword evidence="2" id="KW-1185">Reference proteome</keyword>
<dbReference type="Bgee" id="WBGene00008869">
    <property type="expression patterns" value="Expressed in larva and 2 other cell types or tissues"/>
</dbReference>
<dbReference type="CTD" id="3565334"/>
<dbReference type="WormBase" id="F15G9.6">
    <property type="protein sequence ID" value="CE51901"/>
    <property type="gene ID" value="WBGene00008869"/>
</dbReference>
<dbReference type="GeneID" id="3565334"/>
<dbReference type="AGR" id="WB:WBGene00008869"/>
<dbReference type="RefSeq" id="NP_001335508.1">
    <property type="nucleotide sequence ID" value="NM_001348606.1"/>
</dbReference>
<reference evidence="1 2" key="1">
    <citation type="journal article" date="1998" name="Science">
        <title>Genome sequence of the nematode C. elegans: a platform for investigating biology.</title>
        <authorList>
            <consortium name="The C. elegans sequencing consortium"/>
            <person name="Sulson J.E."/>
            <person name="Waterston R."/>
        </authorList>
    </citation>
    <scope>NUCLEOTIDE SEQUENCE [LARGE SCALE GENOMIC DNA]</scope>
    <source>
        <strain evidence="1 2">Bristol N2</strain>
    </source>
</reference>
<name>Q7YX23_CAEEL</name>
<protein>
    <submittedName>
        <fullName evidence="1">LITAF domain-containing protein</fullName>
    </submittedName>
</protein>
<dbReference type="eggNOG" id="ENOG502TIPN">
    <property type="taxonomic scope" value="Eukaryota"/>
</dbReference>
<dbReference type="PaxDb" id="6239-F15G9.6"/>
<gene>
    <name evidence="1" type="ORF">CELE_F15G9.6</name>
    <name evidence="1 3" type="ORF">F15G9.6</name>
</gene>
<dbReference type="AlphaFoldDB" id="Q7YX23"/>
<sequence length="113" mass="12930">MYKYEDSTEINCPKCFQKLAEKLTEMADLTKLVRTLSPEISGSTTISSLATTTTSSVSPNCDYVTQKKYIRNRRLVTRTDVRSRMSVWVRLFAWCRGGNKAQEENGTIFTMRS</sequence>
<dbReference type="InParanoid" id="Q7YX23"/>
<proteinExistence type="predicted"/>
<evidence type="ECO:0000313" key="1">
    <source>
        <dbReference type="EMBL" id="CAE17809.2"/>
    </source>
</evidence>
<accession>Q7YX23</accession>
<dbReference type="Proteomes" id="UP000001940">
    <property type="component" value="Chromosome X"/>
</dbReference>
<dbReference type="OrthoDB" id="10327303at2759"/>
<evidence type="ECO:0000313" key="3">
    <source>
        <dbReference type="WormBase" id="F15G9.6"/>
    </source>
</evidence>
<dbReference type="UCSC" id="F15G9.6">
    <property type="organism name" value="c. elegans"/>
</dbReference>
<dbReference type="KEGG" id="cel:CELE_F15G9.6"/>
<dbReference type="FunCoup" id="Q7YX23">
    <property type="interactions" value="1521"/>
</dbReference>